<name>A0ABV7D112_9PROT</name>
<evidence type="ECO:0000313" key="1">
    <source>
        <dbReference type="EMBL" id="MFC3050292.1"/>
    </source>
</evidence>
<dbReference type="Gene3D" id="1.20.120.160">
    <property type="entry name" value="HPT domain"/>
    <property type="match status" value="1"/>
</dbReference>
<evidence type="ECO:0000313" key="2">
    <source>
        <dbReference type="Proteomes" id="UP001595444"/>
    </source>
</evidence>
<dbReference type="Proteomes" id="UP001595444">
    <property type="component" value="Unassembled WGS sequence"/>
</dbReference>
<sequence length="135" mass="14959">MNTDIQSYADDDALATQFIDWSSEAVAEMRQLTDNLAAISQREDENVARVYELAHNIKGMGSSFNYMLLTTVGTSLCGYLKAQDKGLDRVNKRVIEAHVRAIEVILKNKIVGRGGEKGAAVERRLAEIILEDMPS</sequence>
<dbReference type="EMBL" id="JBHRSL010000001">
    <property type="protein sequence ID" value="MFC3050292.1"/>
    <property type="molecule type" value="Genomic_DNA"/>
</dbReference>
<evidence type="ECO:0008006" key="3">
    <source>
        <dbReference type="Google" id="ProtNLM"/>
    </source>
</evidence>
<accession>A0ABV7D112</accession>
<protein>
    <recommendedName>
        <fullName evidence="3">HPt domain-containing protein</fullName>
    </recommendedName>
</protein>
<dbReference type="SUPFAM" id="SSF47226">
    <property type="entry name" value="Histidine-containing phosphotransfer domain, HPT domain"/>
    <property type="match status" value="1"/>
</dbReference>
<comment type="caution">
    <text evidence="1">The sequence shown here is derived from an EMBL/GenBank/DDBJ whole genome shotgun (WGS) entry which is preliminary data.</text>
</comment>
<reference evidence="2" key="1">
    <citation type="journal article" date="2019" name="Int. J. Syst. Evol. Microbiol.">
        <title>The Global Catalogue of Microorganisms (GCM) 10K type strain sequencing project: providing services to taxonomists for standard genome sequencing and annotation.</title>
        <authorList>
            <consortium name="The Broad Institute Genomics Platform"/>
            <consortium name="The Broad Institute Genome Sequencing Center for Infectious Disease"/>
            <person name="Wu L."/>
            <person name="Ma J."/>
        </authorList>
    </citation>
    <scope>NUCLEOTIDE SEQUENCE [LARGE SCALE GENOMIC DNA]</scope>
    <source>
        <strain evidence="2">KCTC 62164</strain>
    </source>
</reference>
<gene>
    <name evidence="1" type="ORF">ACFOKA_00085</name>
</gene>
<proteinExistence type="predicted"/>
<dbReference type="RefSeq" id="WP_194214692.1">
    <property type="nucleotide sequence ID" value="NZ_CP061205.1"/>
</dbReference>
<organism evidence="1 2">
    <name type="scientific">Kordiimonas pumila</name>
    <dbReference type="NCBI Taxonomy" id="2161677"/>
    <lineage>
        <taxon>Bacteria</taxon>
        <taxon>Pseudomonadati</taxon>
        <taxon>Pseudomonadota</taxon>
        <taxon>Alphaproteobacteria</taxon>
        <taxon>Kordiimonadales</taxon>
        <taxon>Kordiimonadaceae</taxon>
        <taxon>Kordiimonas</taxon>
    </lineage>
</organism>
<keyword evidence="2" id="KW-1185">Reference proteome</keyword>
<dbReference type="InterPro" id="IPR036641">
    <property type="entry name" value="HPT_dom_sf"/>
</dbReference>